<evidence type="ECO:0000256" key="2">
    <source>
        <dbReference type="ARBA" id="ARBA00010945"/>
    </source>
</evidence>
<dbReference type="Pfam" id="PF00817">
    <property type="entry name" value="IMS"/>
    <property type="match status" value="1"/>
</dbReference>
<evidence type="ECO:0000256" key="8">
    <source>
        <dbReference type="ARBA" id="ARBA00022763"/>
    </source>
</evidence>
<evidence type="ECO:0000259" key="14">
    <source>
        <dbReference type="PROSITE" id="PS50172"/>
    </source>
</evidence>
<dbReference type="Gene3D" id="1.10.150.20">
    <property type="entry name" value="5' to 3' exonuclease, C-terminal subdomain"/>
    <property type="match status" value="1"/>
</dbReference>
<dbReference type="Gene3D" id="3.30.1490.100">
    <property type="entry name" value="DNA polymerase, Y-family, little finger domain"/>
    <property type="match status" value="1"/>
</dbReference>
<dbReference type="GO" id="GO:0017125">
    <property type="term" value="F:deoxycytidyl transferase activity"/>
    <property type="evidence" value="ECO:0007669"/>
    <property type="project" value="TreeGrafter"/>
</dbReference>
<dbReference type="PANTHER" id="PTHR45990:SF1">
    <property type="entry name" value="DNA REPAIR PROTEIN REV1"/>
    <property type="match status" value="1"/>
</dbReference>
<dbReference type="OrthoDB" id="427711at2759"/>
<sequence>MSGGRAESRKEALRRTAHQAWPDGYMKAKIQKLEIQFQADNRQFEKKSDIFKGVSIHVNGYTQPPADELRRLIGTHGGSFMNYFVQGTNHFVICCNLSKAKKADWLRHAVKPEWIVDSIKAGRRLAVADYYLEKKRTVFDYRQEVVQGDATTCATIADIVIGKDADGPRPEISKSQFAKRKEPHTASDAGFVEKFFAKSRLSFIATMKVKMRDYLKAITEDPDHQLRGRESLRGENKPCGELVEPVYMHIDMDCFFASVAIRNRPELKHRPVAVCSNLKAKRKNQDPNLDLTDYQSWSWHDASTAEISCVNYPARQFGVHASMYLGQAQALCPDLVVLPYDFEGFEEVSKCLYDTVASLTLNIEAQSVDELFADVSDVIEDTHCTPEAIGTYLKRTILERSGCTCTVGMGPNLLVARLATKKAKPDGFRYISQDEVADFIADKKVAEIPGVGHSTEVKLRELGITMCRELQSVPLAELKELFGANQALKLIELSKGVCTRTIKDAVATQRKNISVEINYGMRFNQVSEVTNCLNELSDEVHKRLQSANLAAEILRLRILVRHPDAPEETMKYLGCGMCNQLTRSETFKIPTASREIIGKSVHSLFTKLSPPTKDIRGIGIALSKLSPSQGVPKISNITAFLDRSAKVSCSAADAATKNRPVETGQLEQEHVEHYEPLEIYVFSSSEPSDDEDGGESTGRAPVKTLASPAKLAAPAKRPKQVTNATKKKEREMKKRGQLDIRRVLEFGKEVRGEVVPVPPPHTEELVFAKGDKSEPEPNADKACKGESSSAEESGDTTFGPKKLFHMTRLLREWLLGSAKPVESDISVWIASLRQVALLDPRSCTALLRSLFRQTAKAYPNSDDWSNACSTIRKALQYFVDVKMGSGDLCVQF</sequence>
<evidence type="ECO:0000256" key="4">
    <source>
        <dbReference type="ARBA" id="ARBA00022634"/>
    </source>
</evidence>
<evidence type="ECO:0000256" key="9">
    <source>
        <dbReference type="ARBA" id="ARBA00022842"/>
    </source>
</evidence>
<evidence type="ECO:0000256" key="1">
    <source>
        <dbReference type="ARBA" id="ARBA00004123"/>
    </source>
</evidence>
<dbReference type="Gene3D" id="3.30.70.270">
    <property type="match status" value="1"/>
</dbReference>
<dbReference type="SMART" id="SM00292">
    <property type="entry name" value="BRCT"/>
    <property type="match status" value="1"/>
</dbReference>
<proteinExistence type="inferred from homology"/>
<evidence type="ECO:0000256" key="10">
    <source>
        <dbReference type="ARBA" id="ARBA00023125"/>
    </source>
</evidence>
<evidence type="ECO:0000256" key="6">
    <source>
        <dbReference type="ARBA" id="ARBA00022695"/>
    </source>
</evidence>
<dbReference type="GO" id="GO:0042276">
    <property type="term" value="P:error-prone translesion synthesis"/>
    <property type="evidence" value="ECO:0007669"/>
    <property type="project" value="TreeGrafter"/>
</dbReference>
<dbReference type="SUPFAM" id="SSF52113">
    <property type="entry name" value="BRCT domain"/>
    <property type="match status" value="1"/>
</dbReference>
<dbReference type="Gene3D" id="3.40.1170.60">
    <property type="match status" value="1"/>
</dbReference>
<feature type="domain" description="UmuC" evidence="15">
    <location>
        <begin position="247"/>
        <end position="452"/>
    </location>
</feature>
<dbReference type="InterPro" id="IPR001126">
    <property type="entry name" value="UmuC"/>
</dbReference>
<dbReference type="Gene3D" id="3.40.50.10190">
    <property type="entry name" value="BRCT domain"/>
    <property type="match status" value="1"/>
</dbReference>
<dbReference type="Proteomes" id="UP000192247">
    <property type="component" value="Unassembled WGS sequence"/>
</dbReference>
<evidence type="ECO:0000256" key="13">
    <source>
        <dbReference type="SAM" id="MobiDB-lite"/>
    </source>
</evidence>
<name>A0A1V9XHQ1_9ACAR</name>
<dbReference type="EMBL" id="MNPL01010617">
    <property type="protein sequence ID" value="OQR73029.1"/>
    <property type="molecule type" value="Genomic_DNA"/>
</dbReference>
<dbReference type="Pfam" id="PF21999">
    <property type="entry name" value="IMS_HHH_1"/>
    <property type="match status" value="1"/>
</dbReference>
<evidence type="ECO:0000313" key="16">
    <source>
        <dbReference type="EMBL" id="OQR73029.1"/>
    </source>
</evidence>
<feature type="region of interest" description="Disordered" evidence="13">
    <location>
        <begin position="684"/>
        <end position="735"/>
    </location>
</feature>
<dbReference type="InterPro" id="IPR001357">
    <property type="entry name" value="BRCT_dom"/>
</dbReference>
<dbReference type="GO" id="GO:0005634">
    <property type="term" value="C:nucleus"/>
    <property type="evidence" value="ECO:0007669"/>
    <property type="project" value="UniProtKB-SubCell"/>
</dbReference>
<evidence type="ECO:0000256" key="7">
    <source>
        <dbReference type="ARBA" id="ARBA00022723"/>
    </source>
</evidence>
<dbReference type="AlphaFoldDB" id="A0A1V9XHQ1"/>
<dbReference type="GO" id="GO:0003684">
    <property type="term" value="F:damaged DNA binding"/>
    <property type="evidence" value="ECO:0007669"/>
    <property type="project" value="InterPro"/>
</dbReference>
<evidence type="ECO:0000256" key="5">
    <source>
        <dbReference type="ARBA" id="ARBA00022679"/>
    </source>
</evidence>
<keyword evidence="7" id="KW-0479">Metal-binding</keyword>
<keyword evidence="9" id="KW-0460">Magnesium</keyword>
<dbReference type="SUPFAM" id="SSF56672">
    <property type="entry name" value="DNA/RNA polymerases"/>
    <property type="match status" value="1"/>
</dbReference>
<dbReference type="InterPro" id="IPR043502">
    <property type="entry name" value="DNA/RNA_pol_sf"/>
</dbReference>
<dbReference type="InParanoid" id="A0A1V9XHQ1"/>
<dbReference type="PROSITE" id="PS50172">
    <property type="entry name" value="BRCT"/>
    <property type="match status" value="1"/>
</dbReference>
<comment type="subcellular location">
    <subcellularLocation>
        <location evidence="1">Nucleus</location>
    </subcellularLocation>
</comment>
<evidence type="ECO:0000259" key="15">
    <source>
        <dbReference type="PROSITE" id="PS50173"/>
    </source>
</evidence>
<dbReference type="SUPFAM" id="SSF100879">
    <property type="entry name" value="Lesion bypass DNA polymerase (Y-family), little finger domain"/>
    <property type="match status" value="1"/>
</dbReference>
<dbReference type="InterPro" id="IPR043128">
    <property type="entry name" value="Rev_trsase/Diguanyl_cyclase"/>
</dbReference>
<keyword evidence="5" id="KW-0808">Transferase</keyword>
<comment type="similarity">
    <text evidence="2">Belongs to the DNA polymerase type-Y family.</text>
</comment>
<evidence type="ECO:0000256" key="12">
    <source>
        <dbReference type="ARBA" id="ARBA00023242"/>
    </source>
</evidence>
<keyword evidence="6" id="KW-0548">Nucleotidyltransferase</keyword>
<keyword evidence="17" id="KW-1185">Reference proteome</keyword>
<keyword evidence="4" id="KW-0237">DNA synthesis</keyword>
<keyword evidence="12" id="KW-0539">Nucleus</keyword>
<dbReference type="GO" id="GO:0070987">
    <property type="term" value="P:error-free translesion synthesis"/>
    <property type="evidence" value="ECO:0007669"/>
    <property type="project" value="TreeGrafter"/>
</dbReference>
<keyword evidence="10" id="KW-0238">DNA-binding</keyword>
<dbReference type="InterPro" id="IPR036775">
    <property type="entry name" value="DNA_pol_Y-fam_lit_finger_sf"/>
</dbReference>
<dbReference type="PROSITE" id="PS50173">
    <property type="entry name" value="UMUC"/>
    <property type="match status" value="1"/>
</dbReference>
<feature type="compositionally biased region" description="Low complexity" evidence="13">
    <location>
        <begin position="706"/>
        <end position="715"/>
    </location>
</feature>
<dbReference type="GO" id="GO:0006281">
    <property type="term" value="P:DNA repair"/>
    <property type="evidence" value="ECO:0007669"/>
    <property type="project" value="UniProtKB-KW"/>
</dbReference>
<feature type="domain" description="BRCT" evidence="14">
    <location>
        <begin position="46"/>
        <end position="132"/>
    </location>
</feature>
<evidence type="ECO:0000256" key="3">
    <source>
        <dbReference type="ARBA" id="ARBA00020399"/>
    </source>
</evidence>
<keyword evidence="11" id="KW-0234">DNA repair</keyword>
<feature type="compositionally biased region" description="Basic and acidic residues" evidence="13">
    <location>
        <begin position="726"/>
        <end position="735"/>
    </location>
</feature>
<feature type="region of interest" description="Disordered" evidence="13">
    <location>
        <begin position="769"/>
        <end position="797"/>
    </location>
</feature>
<keyword evidence="8" id="KW-0227">DNA damage</keyword>
<comment type="caution">
    <text evidence="16">The sequence shown here is derived from an EMBL/GenBank/DDBJ whole genome shotgun (WGS) entry which is preliminary data.</text>
</comment>
<dbReference type="InterPro" id="IPR053848">
    <property type="entry name" value="IMS_HHH_1"/>
</dbReference>
<dbReference type="CDD" id="cd17719">
    <property type="entry name" value="BRCT_Rev1"/>
    <property type="match status" value="1"/>
</dbReference>
<accession>A0A1V9XHQ1</accession>
<feature type="compositionally biased region" description="Basic and acidic residues" evidence="13">
    <location>
        <begin position="769"/>
        <end position="784"/>
    </location>
</feature>
<dbReference type="FunFam" id="3.30.1490.100:FF:000001">
    <property type="entry name" value="DNA repair protein REV1"/>
    <property type="match status" value="1"/>
</dbReference>
<reference evidence="16 17" key="1">
    <citation type="journal article" date="2017" name="Gigascience">
        <title>Draft genome of the honey bee ectoparasitic mite, Tropilaelaps mercedesae, is shaped by the parasitic life history.</title>
        <authorList>
            <person name="Dong X."/>
            <person name="Armstrong S.D."/>
            <person name="Xia D."/>
            <person name="Makepeace B.L."/>
            <person name="Darby A.C."/>
            <person name="Kadowaki T."/>
        </authorList>
    </citation>
    <scope>NUCLEOTIDE SEQUENCE [LARGE SCALE GENOMIC DNA]</scope>
    <source>
        <strain evidence="16">Wuxi-XJTLU</strain>
    </source>
</reference>
<organism evidence="16 17">
    <name type="scientific">Tropilaelaps mercedesae</name>
    <dbReference type="NCBI Taxonomy" id="418985"/>
    <lineage>
        <taxon>Eukaryota</taxon>
        <taxon>Metazoa</taxon>
        <taxon>Ecdysozoa</taxon>
        <taxon>Arthropoda</taxon>
        <taxon>Chelicerata</taxon>
        <taxon>Arachnida</taxon>
        <taxon>Acari</taxon>
        <taxon>Parasitiformes</taxon>
        <taxon>Mesostigmata</taxon>
        <taxon>Gamasina</taxon>
        <taxon>Dermanyssoidea</taxon>
        <taxon>Laelapidae</taxon>
        <taxon>Tropilaelaps</taxon>
    </lineage>
</organism>
<dbReference type="Pfam" id="PF11799">
    <property type="entry name" value="IMS_C"/>
    <property type="match status" value="1"/>
</dbReference>
<dbReference type="InterPro" id="IPR017961">
    <property type="entry name" value="DNA_pol_Y-fam_little_finger"/>
</dbReference>
<dbReference type="FunCoup" id="A0A1V9XHQ1">
    <property type="interactions" value="1012"/>
</dbReference>
<dbReference type="Pfam" id="PF00533">
    <property type="entry name" value="BRCT"/>
    <property type="match status" value="1"/>
</dbReference>
<protein>
    <recommendedName>
        <fullName evidence="3">DNA repair protein REV1</fullName>
    </recommendedName>
</protein>
<dbReference type="GO" id="GO:0046872">
    <property type="term" value="F:metal ion binding"/>
    <property type="evidence" value="ECO:0007669"/>
    <property type="project" value="UniProtKB-KW"/>
</dbReference>
<evidence type="ECO:0000256" key="11">
    <source>
        <dbReference type="ARBA" id="ARBA00023204"/>
    </source>
</evidence>
<dbReference type="PANTHER" id="PTHR45990">
    <property type="entry name" value="DNA REPAIR PROTEIN REV1"/>
    <property type="match status" value="1"/>
</dbReference>
<dbReference type="GO" id="GO:0003887">
    <property type="term" value="F:DNA-directed DNA polymerase activity"/>
    <property type="evidence" value="ECO:0007669"/>
    <property type="project" value="InterPro"/>
</dbReference>
<gene>
    <name evidence="16" type="ORF">BIW11_09998</name>
</gene>
<evidence type="ECO:0000313" key="17">
    <source>
        <dbReference type="Proteomes" id="UP000192247"/>
    </source>
</evidence>
<dbReference type="InterPro" id="IPR036420">
    <property type="entry name" value="BRCT_dom_sf"/>
</dbReference>
<dbReference type="STRING" id="418985.A0A1V9XHQ1"/>